<dbReference type="OrthoDB" id="3551884at2759"/>
<feature type="domain" description="2EXR" evidence="2">
    <location>
        <begin position="65"/>
        <end position="166"/>
    </location>
</feature>
<feature type="region of interest" description="Disordered" evidence="1">
    <location>
        <begin position="1"/>
        <end position="22"/>
    </location>
</feature>
<dbReference type="GeneID" id="36591198"/>
<dbReference type="RefSeq" id="XP_024736948.1">
    <property type="nucleotide sequence ID" value="XM_024883121.1"/>
</dbReference>
<dbReference type="AlphaFoldDB" id="A0A2J6TAI2"/>
<organism evidence="3 4">
    <name type="scientific">Hyaloscypha bicolor E</name>
    <dbReference type="NCBI Taxonomy" id="1095630"/>
    <lineage>
        <taxon>Eukaryota</taxon>
        <taxon>Fungi</taxon>
        <taxon>Dikarya</taxon>
        <taxon>Ascomycota</taxon>
        <taxon>Pezizomycotina</taxon>
        <taxon>Leotiomycetes</taxon>
        <taxon>Helotiales</taxon>
        <taxon>Hyaloscyphaceae</taxon>
        <taxon>Hyaloscypha</taxon>
        <taxon>Hyaloscypha bicolor</taxon>
    </lineage>
</organism>
<dbReference type="InterPro" id="IPR045518">
    <property type="entry name" value="2EXR"/>
</dbReference>
<evidence type="ECO:0000256" key="1">
    <source>
        <dbReference type="SAM" id="MobiDB-lite"/>
    </source>
</evidence>
<dbReference type="PANTHER" id="PTHR35910:SF6">
    <property type="entry name" value="2EXR DOMAIN-CONTAINING PROTEIN"/>
    <property type="match status" value="1"/>
</dbReference>
<dbReference type="EMBL" id="KZ613803">
    <property type="protein sequence ID" value="PMD60044.1"/>
    <property type="molecule type" value="Genomic_DNA"/>
</dbReference>
<dbReference type="Proteomes" id="UP000235371">
    <property type="component" value="Unassembled WGS sequence"/>
</dbReference>
<proteinExistence type="predicted"/>
<evidence type="ECO:0000259" key="2">
    <source>
        <dbReference type="Pfam" id="PF20150"/>
    </source>
</evidence>
<evidence type="ECO:0000313" key="3">
    <source>
        <dbReference type="EMBL" id="PMD60044.1"/>
    </source>
</evidence>
<dbReference type="PANTHER" id="PTHR35910">
    <property type="entry name" value="2EXR DOMAIN-CONTAINING PROTEIN"/>
    <property type="match status" value="1"/>
</dbReference>
<dbReference type="InParanoid" id="A0A2J6TAI2"/>
<evidence type="ECO:0000313" key="4">
    <source>
        <dbReference type="Proteomes" id="UP000235371"/>
    </source>
</evidence>
<sequence>MSSPRSPQPIEDVDTYNEMPESQSSPFAIFPQAEAVTPPLPFSTVATPTALVERAHIVLGPHGKFPLFPFFPTEIRLKIWKANLRPQILQVIYDITLESHRRRTYMHGRQYRAAWRFMSSPAANMPNRFICQESRAEAGKETTGYELVRLMDDAAEARWFNYDIDSVFLDTNAESHSPYDGEDYDPYVDNVLPPLGHPFLHGTRLRRNLKVLAVSDTLWTDWPFSADNGSVASCEMCPGFRWDNTKDDFKKMVEKMVCLEKLQVVRTGNRPDGGSGGLKLGKRNEEDPYGISLLRRVNEWKEEKGLKMEVEVLELVG</sequence>
<gene>
    <name evidence="3" type="ORF">K444DRAFT_629885</name>
</gene>
<dbReference type="Pfam" id="PF20150">
    <property type="entry name" value="2EXR"/>
    <property type="match status" value="1"/>
</dbReference>
<reference evidence="3 4" key="1">
    <citation type="submission" date="2016-04" db="EMBL/GenBank/DDBJ databases">
        <title>A degradative enzymes factory behind the ericoid mycorrhizal symbiosis.</title>
        <authorList>
            <consortium name="DOE Joint Genome Institute"/>
            <person name="Martino E."/>
            <person name="Morin E."/>
            <person name="Grelet G."/>
            <person name="Kuo A."/>
            <person name="Kohler A."/>
            <person name="Daghino S."/>
            <person name="Barry K."/>
            <person name="Choi C."/>
            <person name="Cichocki N."/>
            <person name="Clum A."/>
            <person name="Copeland A."/>
            <person name="Hainaut M."/>
            <person name="Haridas S."/>
            <person name="Labutti K."/>
            <person name="Lindquist E."/>
            <person name="Lipzen A."/>
            <person name="Khouja H.-R."/>
            <person name="Murat C."/>
            <person name="Ohm R."/>
            <person name="Olson A."/>
            <person name="Spatafora J."/>
            <person name="Veneault-Fourrey C."/>
            <person name="Henrissat B."/>
            <person name="Grigoriev I."/>
            <person name="Martin F."/>
            <person name="Perotto S."/>
        </authorList>
    </citation>
    <scope>NUCLEOTIDE SEQUENCE [LARGE SCALE GENOMIC DNA]</scope>
    <source>
        <strain evidence="3 4">E</strain>
    </source>
</reference>
<name>A0A2J6TAI2_9HELO</name>
<protein>
    <recommendedName>
        <fullName evidence="2">2EXR domain-containing protein</fullName>
    </recommendedName>
</protein>
<accession>A0A2J6TAI2</accession>
<keyword evidence="4" id="KW-1185">Reference proteome</keyword>